<dbReference type="SMART" id="SM00028">
    <property type="entry name" value="TPR"/>
    <property type="match status" value="3"/>
</dbReference>
<feature type="transmembrane region" description="Helical" evidence="4">
    <location>
        <begin position="128"/>
        <end position="148"/>
    </location>
</feature>
<feature type="transmembrane region" description="Helical" evidence="4">
    <location>
        <begin position="303"/>
        <end position="323"/>
    </location>
</feature>
<feature type="repeat" description="TPR" evidence="3">
    <location>
        <begin position="430"/>
        <end position="463"/>
    </location>
</feature>
<feature type="transmembrane region" description="Helical" evidence="4">
    <location>
        <begin position="263"/>
        <end position="283"/>
    </location>
</feature>
<evidence type="ECO:0000259" key="5">
    <source>
        <dbReference type="Pfam" id="PF13231"/>
    </source>
</evidence>
<name>A0A8J7M233_9BACT</name>
<feature type="domain" description="Glycosyltransferase RgtA/B/C/D-like" evidence="5">
    <location>
        <begin position="99"/>
        <end position="205"/>
    </location>
</feature>
<dbReference type="Pfam" id="PF14559">
    <property type="entry name" value="TPR_19"/>
    <property type="match status" value="1"/>
</dbReference>
<dbReference type="InterPro" id="IPR052346">
    <property type="entry name" value="O-mannosyl-transferase_TMTC"/>
</dbReference>
<feature type="transmembrane region" description="Helical" evidence="4">
    <location>
        <begin position="154"/>
        <end position="172"/>
    </location>
</feature>
<feature type="transmembrane region" description="Helical" evidence="4">
    <location>
        <begin position="330"/>
        <end position="349"/>
    </location>
</feature>
<feature type="transmembrane region" description="Helical" evidence="4">
    <location>
        <begin position="101"/>
        <end position="121"/>
    </location>
</feature>
<dbReference type="InterPro" id="IPR019734">
    <property type="entry name" value="TPR_rpt"/>
</dbReference>
<keyword evidence="4" id="KW-0472">Membrane</keyword>
<dbReference type="Pfam" id="PF13231">
    <property type="entry name" value="PMT_2"/>
    <property type="match status" value="1"/>
</dbReference>
<comment type="caution">
    <text evidence="6">The sequence shown here is derived from an EMBL/GenBank/DDBJ whole genome shotgun (WGS) entry which is preliminary data.</text>
</comment>
<gene>
    <name evidence="6" type="ORF">JFN93_21490</name>
</gene>
<evidence type="ECO:0000313" key="7">
    <source>
        <dbReference type="Proteomes" id="UP000636888"/>
    </source>
</evidence>
<protein>
    <submittedName>
        <fullName evidence="6">Glycosyltransferase family 39 protein</fullName>
    </submittedName>
</protein>
<evidence type="ECO:0000256" key="3">
    <source>
        <dbReference type="PROSITE-ProRule" id="PRU00339"/>
    </source>
</evidence>
<sequence>MAQRESAPETPGAWYRRLPLVLAIIALVTAAVYLPVLQNGFVDYDDPDYVTVNPMVRQGLTLKGLAWAFTAFHAGNWHPLTWLSHMLDIQLFDLAASGHHAVSLLFHIANALLLCLVLRALTGSTVRSAFVALLFALHPLHVESVAWVAERKDVLSTFFWLATMLAYLWYVAKPSLKRYLAVALLLALGLLAKQMLVTLPVVLLLLDFWPLGRLRLKDAGEGIPLPKLLLEKAPLLGIAGAAAAVTILAQSAGGAIAARHGGYAGSVLVNWGNALIAYPRYLIKMVWPLDLAIFYPLNPGSVTAVKVAGAAVVIAALTAGALWQLRRRPYLAFGWFWYLVTLLPVAGFIKVGSQAIADRYTYVPLIGIFVVLVWGIAEIAGRWTRGPQAAVAAGVAVLALCSALTVTQIGYWRTPYQLYDHALQAVPDNWLAHNNMAILQAQQYRFDEATRHFQESLRINPDQAEGYLNYANVLQATGQTGPALQALQESVRLNPSGAQGHFRLGYAYLIAGNPDLAYREYEQLQQLDQVQARSLLDSIRMAGRR</sequence>
<dbReference type="InterPro" id="IPR011990">
    <property type="entry name" value="TPR-like_helical_dom_sf"/>
</dbReference>
<organism evidence="6 7">
    <name type="scientific">Geomesophilobacter sediminis</name>
    <dbReference type="NCBI Taxonomy" id="2798584"/>
    <lineage>
        <taxon>Bacteria</taxon>
        <taxon>Pseudomonadati</taxon>
        <taxon>Thermodesulfobacteriota</taxon>
        <taxon>Desulfuromonadia</taxon>
        <taxon>Geobacterales</taxon>
        <taxon>Geobacteraceae</taxon>
        <taxon>Geomesophilobacter</taxon>
    </lineage>
</organism>
<dbReference type="SUPFAM" id="SSF48452">
    <property type="entry name" value="TPR-like"/>
    <property type="match status" value="1"/>
</dbReference>
<accession>A0A8J7M233</accession>
<feature type="transmembrane region" description="Helical" evidence="4">
    <location>
        <begin position="235"/>
        <end position="256"/>
    </location>
</feature>
<dbReference type="PANTHER" id="PTHR44227:SF3">
    <property type="entry name" value="PROTEIN O-MANNOSYL-TRANSFERASE TMTC4"/>
    <property type="match status" value="1"/>
</dbReference>
<evidence type="ECO:0000313" key="6">
    <source>
        <dbReference type="EMBL" id="MBJ6727294.1"/>
    </source>
</evidence>
<feature type="transmembrane region" description="Helical" evidence="4">
    <location>
        <begin position="179"/>
        <end position="206"/>
    </location>
</feature>
<feature type="transmembrane region" description="Helical" evidence="4">
    <location>
        <begin position="20"/>
        <end position="37"/>
    </location>
</feature>
<dbReference type="PROSITE" id="PS50005">
    <property type="entry name" value="TPR"/>
    <property type="match status" value="2"/>
</dbReference>
<dbReference type="Gene3D" id="1.25.40.10">
    <property type="entry name" value="Tetratricopeptide repeat domain"/>
    <property type="match status" value="1"/>
</dbReference>
<dbReference type="AlphaFoldDB" id="A0A8J7M233"/>
<evidence type="ECO:0000256" key="4">
    <source>
        <dbReference type="SAM" id="Phobius"/>
    </source>
</evidence>
<dbReference type="Proteomes" id="UP000636888">
    <property type="component" value="Unassembled WGS sequence"/>
</dbReference>
<dbReference type="RefSeq" id="WP_199386210.1">
    <property type="nucleotide sequence ID" value="NZ_JAEMHM010000022.1"/>
</dbReference>
<evidence type="ECO:0000256" key="2">
    <source>
        <dbReference type="ARBA" id="ARBA00022803"/>
    </source>
</evidence>
<keyword evidence="2 3" id="KW-0802">TPR repeat</keyword>
<keyword evidence="1" id="KW-0677">Repeat</keyword>
<keyword evidence="7" id="KW-1185">Reference proteome</keyword>
<keyword evidence="4" id="KW-0812">Transmembrane</keyword>
<dbReference type="InterPro" id="IPR038731">
    <property type="entry name" value="RgtA/B/C-like"/>
</dbReference>
<reference evidence="6" key="1">
    <citation type="submission" date="2020-12" db="EMBL/GenBank/DDBJ databases">
        <title>Geomonas sp. Red875, isolated from river sediment.</title>
        <authorList>
            <person name="Xu Z."/>
            <person name="Zhang Z."/>
            <person name="Masuda Y."/>
            <person name="Itoh H."/>
            <person name="Senoo K."/>
        </authorList>
    </citation>
    <scope>NUCLEOTIDE SEQUENCE</scope>
    <source>
        <strain evidence="6">Red875</strain>
    </source>
</reference>
<feature type="repeat" description="TPR" evidence="3">
    <location>
        <begin position="464"/>
        <end position="497"/>
    </location>
</feature>
<dbReference type="PANTHER" id="PTHR44227">
    <property type="match status" value="1"/>
</dbReference>
<evidence type="ECO:0000256" key="1">
    <source>
        <dbReference type="ARBA" id="ARBA00022737"/>
    </source>
</evidence>
<feature type="transmembrane region" description="Helical" evidence="4">
    <location>
        <begin position="361"/>
        <end position="377"/>
    </location>
</feature>
<keyword evidence="4" id="KW-1133">Transmembrane helix</keyword>
<dbReference type="EMBL" id="JAEMHM010000022">
    <property type="protein sequence ID" value="MBJ6727294.1"/>
    <property type="molecule type" value="Genomic_DNA"/>
</dbReference>
<feature type="transmembrane region" description="Helical" evidence="4">
    <location>
        <begin position="389"/>
        <end position="412"/>
    </location>
</feature>
<proteinExistence type="predicted"/>